<dbReference type="Proteomes" id="UP001139485">
    <property type="component" value="Unassembled WGS sequence"/>
</dbReference>
<protein>
    <submittedName>
        <fullName evidence="1">Uncharacterized protein</fullName>
    </submittedName>
</protein>
<dbReference type="RefSeq" id="WP_250827135.1">
    <property type="nucleotide sequence ID" value="NZ_JAMOIL010000010.1"/>
</dbReference>
<evidence type="ECO:0000313" key="2">
    <source>
        <dbReference type="Proteomes" id="UP001139485"/>
    </source>
</evidence>
<dbReference type="AlphaFoldDB" id="A0A9X2D785"/>
<reference evidence="1" key="1">
    <citation type="submission" date="2022-05" db="EMBL/GenBank/DDBJ databases">
        <authorList>
            <person name="Tuo L."/>
        </authorList>
    </citation>
    <scope>NUCLEOTIDE SEQUENCE</scope>
    <source>
        <strain evidence="1">BSK12Z-4</strain>
    </source>
</reference>
<comment type="caution">
    <text evidence="1">The sequence shown here is derived from an EMBL/GenBank/DDBJ whole genome shotgun (WGS) entry which is preliminary data.</text>
</comment>
<accession>A0A9X2D785</accession>
<sequence>MSVRVYVPGSYGLLRQWHESGRVPTEGGLVAVDDGEEAEYGALMGAADASAALAGDDRRRVVVVAEVGAEGDVAQMRQVAAVHVDAEPYADLDDELLWYATQEVEHLL</sequence>
<evidence type="ECO:0000313" key="1">
    <source>
        <dbReference type="EMBL" id="MCM0620538.1"/>
    </source>
</evidence>
<dbReference type="Pfam" id="PF21853">
    <property type="entry name" value="DUF6912"/>
    <property type="match status" value="1"/>
</dbReference>
<dbReference type="EMBL" id="JAMOIL010000010">
    <property type="protein sequence ID" value="MCM0620538.1"/>
    <property type="molecule type" value="Genomic_DNA"/>
</dbReference>
<keyword evidence="2" id="KW-1185">Reference proteome</keyword>
<organism evidence="1 2">
    <name type="scientific">Nocardioides bruguierae</name>
    <dbReference type="NCBI Taxonomy" id="2945102"/>
    <lineage>
        <taxon>Bacteria</taxon>
        <taxon>Bacillati</taxon>
        <taxon>Actinomycetota</taxon>
        <taxon>Actinomycetes</taxon>
        <taxon>Propionibacteriales</taxon>
        <taxon>Nocardioidaceae</taxon>
        <taxon>Nocardioides</taxon>
    </lineage>
</organism>
<proteinExistence type="predicted"/>
<dbReference type="InterPro" id="IPR054206">
    <property type="entry name" value="DUF6912"/>
</dbReference>
<name>A0A9X2D785_9ACTN</name>
<gene>
    <name evidence="1" type="ORF">M8330_09555</name>
</gene>